<keyword evidence="3" id="KW-1185">Reference proteome</keyword>
<dbReference type="OrthoDB" id="6576970at2"/>
<reference evidence="2 3" key="1">
    <citation type="submission" date="2018-12" db="EMBL/GenBank/DDBJ databases">
        <authorList>
            <person name="Criscuolo A."/>
        </authorList>
    </citation>
    <scope>NUCLEOTIDE SEQUENCE [LARGE SCALE GENOMIC DNA]</scope>
    <source>
        <strain evidence="2">ACIP1116241</strain>
    </source>
</reference>
<dbReference type="Proteomes" id="UP000270743">
    <property type="component" value="Unassembled WGS sequence"/>
</dbReference>
<dbReference type="AlphaFoldDB" id="A0A3S4GM47"/>
<evidence type="ECO:0000256" key="1">
    <source>
        <dbReference type="SAM" id="MobiDB-lite"/>
    </source>
</evidence>
<name>A0A3S4GM47_9RHOB</name>
<accession>A0A3S4GM47</accession>
<dbReference type="EMBL" id="UZWE01000024">
    <property type="protein sequence ID" value="VDS07898.1"/>
    <property type="molecule type" value="Genomic_DNA"/>
</dbReference>
<dbReference type="RefSeq" id="WP_126153583.1">
    <property type="nucleotide sequence ID" value="NZ_UZWE01000024.1"/>
</dbReference>
<proteinExistence type="predicted"/>
<organism evidence="2 3">
    <name type="scientific">Paracoccus haematequi</name>
    <dbReference type="NCBI Taxonomy" id="2491866"/>
    <lineage>
        <taxon>Bacteria</taxon>
        <taxon>Pseudomonadati</taxon>
        <taxon>Pseudomonadota</taxon>
        <taxon>Alphaproteobacteria</taxon>
        <taxon>Rhodobacterales</taxon>
        <taxon>Paracoccaceae</taxon>
        <taxon>Paracoccus</taxon>
    </lineage>
</organism>
<gene>
    <name evidence="2" type="ORF">PARHAE_01078</name>
</gene>
<protein>
    <submittedName>
        <fullName evidence="2">Uncharacterized protein</fullName>
    </submittedName>
</protein>
<evidence type="ECO:0000313" key="3">
    <source>
        <dbReference type="Proteomes" id="UP000270743"/>
    </source>
</evidence>
<evidence type="ECO:0000313" key="2">
    <source>
        <dbReference type="EMBL" id="VDS07898.1"/>
    </source>
</evidence>
<feature type="region of interest" description="Disordered" evidence="1">
    <location>
        <begin position="809"/>
        <end position="831"/>
    </location>
</feature>
<sequence length="831" mass="91225">MTNIHDCIQRAVDAKELNPVRGRAAQGQYDQLVARYRSVMSEDQAQLAAAADLKEATRRAARSRYHAVINQLQALRRIKALIETAPDPARAVKYLIEYSDGPGFSGESVRSLTDAYHSSIAAGLYEMLTKVGLNVLGNSRDRILLENLMDELHGIATGNADAAKLAELVRYQQNRMRQLFNAHGGDIGELADYGVPHAHSVEMLRTRGFDAWANTIETRLAWDKIIDLGTGKPYAAQPGTIPDRALTDRFLREVYENITTRGWNTRDPSLTTGGQALYNQRADHRVLHFRSGKDWLAYNNDFGNADPFSAMMNGLFGLANDVAMMRVLGPNPRAGLEFAIQVAQRRAAELRDPKLEKSVHAQAALARTMFNHQSGANNIPESVGWSTFFSGVRAFNVSTQLGSAVLSSASDMVTIGLAANHIGMNPTNVAARTARLVASHTTRQEAARMGYVAATLADAGAGQARYFGKLMGTGITNRMASATLRMSALTFMTDMRRISFQMEFSGYMAQNADRAFADIDAPLRQVLSDRGITAQDWDLLRDPAARFVSQDGADFIAPSYWLENQTALPRMEAEGLAMRLQMITQEHLEMAVPTASLEGRARMIGDTKGGSASGELLRSAMVYRSFALSLTMNQYRRWLYKKSGWSKLGYVGALGAGLVLTGALTIQLKEIAKGNDPRPMNDRKFWFAALMQGGGLGIFGDFFFSEASRTGGGFGETLAGATVSFVGDGMGLVAQPLGRFIAGQEPNFGRTVSDFGRFNTPVIGTNPLTRAVVSRGIWDNVQRFLDNDAESTWRRQDRQREREFGTRSFFDRGSATPSRAPDLTNILGDQR</sequence>